<keyword evidence="3" id="KW-0413">Isomerase</keyword>
<organism evidence="3 4">
    <name type="scientific">Kitasatospora gansuensis</name>
    <dbReference type="NCBI Taxonomy" id="258050"/>
    <lineage>
        <taxon>Bacteria</taxon>
        <taxon>Bacillati</taxon>
        <taxon>Actinomycetota</taxon>
        <taxon>Actinomycetes</taxon>
        <taxon>Kitasatosporales</taxon>
        <taxon>Streptomycetaceae</taxon>
        <taxon>Kitasatospora</taxon>
    </lineage>
</organism>
<dbReference type="RefSeq" id="WP_184912527.1">
    <property type="nucleotide sequence ID" value="NZ_JACHJR010000001.1"/>
</dbReference>
<dbReference type="Proteomes" id="UP000573327">
    <property type="component" value="Unassembled WGS sequence"/>
</dbReference>
<dbReference type="InterPro" id="IPR014710">
    <property type="entry name" value="RmlC-like_jellyroll"/>
</dbReference>
<protein>
    <submittedName>
        <fullName evidence="3">Mannose-6-phosphate isomerase-like protein (Cupin superfamily)</fullName>
    </submittedName>
</protein>
<dbReference type="EMBL" id="JACHJR010000001">
    <property type="protein sequence ID" value="MBB4945856.1"/>
    <property type="molecule type" value="Genomic_DNA"/>
</dbReference>
<reference evidence="3 4" key="1">
    <citation type="submission" date="2020-08" db="EMBL/GenBank/DDBJ databases">
        <title>Sequencing the genomes of 1000 actinobacteria strains.</title>
        <authorList>
            <person name="Klenk H.-P."/>
        </authorList>
    </citation>
    <scope>NUCLEOTIDE SEQUENCE [LARGE SCALE GENOMIC DNA]</scope>
    <source>
        <strain evidence="3 4">DSM 44786</strain>
    </source>
</reference>
<sequence>MRSTVIVADTRGPADVHGVHGAHGLTHWACLARRPGLLGGWEAVEWASLPPGGVSGEHLHTRTEEAYILLTGRGEIILDGRPHPVEAGDVVLTGLGTTHGLRNAGTEALDWLVIEMPAPLPRPRTPILRHAVVTNLRRVGPIDPGVVLTGPLRHLELVRLRPGERTELAADATEHTVFVTAGSGRAAAADVRVPLEPGRSVTLPLGSSAAFTAGNDGLEYVHAVLTVPPSERPGESR</sequence>
<dbReference type="InterPro" id="IPR013096">
    <property type="entry name" value="Cupin_2"/>
</dbReference>
<dbReference type="AlphaFoldDB" id="A0A7W7WG42"/>
<evidence type="ECO:0000259" key="2">
    <source>
        <dbReference type="Pfam" id="PF07883"/>
    </source>
</evidence>
<keyword evidence="4" id="KW-1185">Reference proteome</keyword>
<keyword evidence="1" id="KW-0479">Metal-binding</keyword>
<name>A0A7W7WG42_9ACTN</name>
<evidence type="ECO:0000313" key="4">
    <source>
        <dbReference type="Proteomes" id="UP000573327"/>
    </source>
</evidence>
<dbReference type="PANTHER" id="PTHR35848">
    <property type="entry name" value="OXALATE-BINDING PROTEIN"/>
    <property type="match status" value="1"/>
</dbReference>
<proteinExistence type="predicted"/>
<evidence type="ECO:0000313" key="3">
    <source>
        <dbReference type="EMBL" id="MBB4945856.1"/>
    </source>
</evidence>
<dbReference type="Pfam" id="PF07883">
    <property type="entry name" value="Cupin_2"/>
    <property type="match status" value="1"/>
</dbReference>
<dbReference type="PANTHER" id="PTHR35848:SF6">
    <property type="entry name" value="CUPIN TYPE-2 DOMAIN-CONTAINING PROTEIN"/>
    <property type="match status" value="1"/>
</dbReference>
<dbReference type="SUPFAM" id="SSF51182">
    <property type="entry name" value="RmlC-like cupins"/>
    <property type="match status" value="1"/>
</dbReference>
<feature type="domain" description="Cupin type-2" evidence="2">
    <location>
        <begin position="47"/>
        <end position="114"/>
    </location>
</feature>
<dbReference type="GO" id="GO:0046872">
    <property type="term" value="F:metal ion binding"/>
    <property type="evidence" value="ECO:0007669"/>
    <property type="project" value="UniProtKB-KW"/>
</dbReference>
<evidence type="ECO:0000256" key="1">
    <source>
        <dbReference type="ARBA" id="ARBA00022723"/>
    </source>
</evidence>
<dbReference type="InterPro" id="IPR011051">
    <property type="entry name" value="RmlC_Cupin_sf"/>
</dbReference>
<accession>A0A7W7WG42</accession>
<dbReference type="GO" id="GO:0016853">
    <property type="term" value="F:isomerase activity"/>
    <property type="evidence" value="ECO:0007669"/>
    <property type="project" value="UniProtKB-KW"/>
</dbReference>
<comment type="caution">
    <text evidence="3">The sequence shown here is derived from an EMBL/GenBank/DDBJ whole genome shotgun (WGS) entry which is preliminary data.</text>
</comment>
<gene>
    <name evidence="3" type="ORF">F4556_001391</name>
</gene>
<dbReference type="Gene3D" id="2.60.120.10">
    <property type="entry name" value="Jelly Rolls"/>
    <property type="match status" value="2"/>
</dbReference>
<dbReference type="InterPro" id="IPR051610">
    <property type="entry name" value="GPI/OXD"/>
</dbReference>